<feature type="region of interest" description="Disordered" evidence="1">
    <location>
        <begin position="699"/>
        <end position="788"/>
    </location>
</feature>
<dbReference type="InterPro" id="IPR024420">
    <property type="entry name" value="TRAPP_III_complex_Trs85"/>
</dbReference>
<sequence>MTSQGDGSAGQPPTDSSLPTLDVRKTRTLATDESPETSTSSLPFRPASPSILSARSSTLSGILSRSSSPNGRSSLSLARFGRSSTASPLSNVADSNDETRTLIVRSFSPVVGILASEETDELAREKGFKHGLASLIQPYGERVTGKVVVRDSVGASRAWEDFGVRFLNLKDTIQAQPGRGPEILDTLEDLVEQYLEQYTGEYIGHGFHEISPYYRLFLSRLLSSQPPSEHEAFSHPVAAVIAISSSTPSPIETLRNLYAQTAQGGLASPPYANPEYLRYYLLVHDDDKDDFAKSSALFDQMKRHFGLHCHLLRLRSAPCSEEDEDGEEVPNQEWLSASADLSKLQETTQLIDLDATPVPQVFSTDAAAIKVFVRELVSQSIVPYMEQRISLWNEQIASRRRGISGRFMSLSKRWGGIGGLGSSRNSSASNLSTTNSSSGNYDSMQGQYRWDTPEALLRKLADFATMLRDYKLAASTYELLRSDYNNDKAWKYLAGANEMCCVSNLLNPLLSSSTTTSSSSSKSLPKLETFDTMLEASSYSYLTRCNEPALALRSFLLTIELLKVRGHIASELASKWAIRALDLNLAAQGTSSHVLISERVASCFAGNRPAQASTTSSVGYSLSHRTRHAALWSLTSAEEWMKLGRASFAAARLDDAQELYGELKHHHASISGRGFREMNEFMNELSLAVRMKLGQARKRGVSGTSATGNLVEPVGREQSGVSEEAEEVLEEQLEKLDGGAGGSGKTGHRRQLTLGSAGGGGVNVEAMASPLSPVRQRGDPLGVDEGFE</sequence>
<dbReference type="Proteomes" id="UP001316803">
    <property type="component" value="Unassembled WGS sequence"/>
</dbReference>
<feature type="compositionally biased region" description="Low complexity" evidence="1">
    <location>
        <begin position="422"/>
        <end position="440"/>
    </location>
</feature>
<feature type="compositionally biased region" description="Low complexity" evidence="1">
    <location>
        <begin position="55"/>
        <end position="77"/>
    </location>
</feature>
<evidence type="ECO:0000256" key="1">
    <source>
        <dbReference type="SAM" id="MobiDB-lite"/>
    </source>
</evidence>
<comment type="caution">
    <text evidence="2">The sequence shown here is derived from an EMBL/GenBank/DDBJ whole genome shotgun (WGS) entry which is preliminary data.</text>
</comment>
<dbReference type="EMBL" id="JAKLMC020000021">
    <property type="protein sequence ID" value="KAK5951249.1"/>
    <property type="molecule type" value="Genomic_DNA"/>
</dbReference>
<proteinExistence type="predicted"/>
<dbReference type="PANTHER" id="PTHR12975:SF6">
    <property type="entry name" value="TRAFFICKING PROTEIN PARTICLE COMPLEX SUBUNIT 8"/>
    <property type="match status" value="1"/>
</dbReference>
<dbReference type="Pfam" id="PF12739">
    <property type="entry name" value="TRAPPC-Trs85"/>
    <property type="match status" value="1"/>
</dbReference>
<organism evidence="2 3">
    <name type="scientific">Knufia fluminis</name>
    <dbReference type="NCBI Taxonomy" id="191047"/>
    <lineage>
        <taxon>Eukaryota</taxon>
        <taxon>Fungi</taxon>
        <taxon>Dikarya</taxon>
        <taxon>Ascomycota</taxon>
        <taxon>Pezizomycotina</taxon>
        <taxon>Eurotiomycetes</taxon>
        <taxon>Chaetothyriomycetidae</taxon>
        <taxon>Chaetothyriales</taxon>
        <taxon>Trichomeriaceae</taxon>
        <taxon>Knufia</taxon>
    </lineage>
</organism>
<feature type="region of interest" description="Disordered" evidence="1">
    <location>
        <begin position="1"/>
        <end position="80"/>
    </location>
</feature>
<feature type="compositionally biased region" description="Polar residues" evidence="1">
    <location>
        <begin position="1"/>
        <end position="19"/>
    </location>
</feature>
<reference evidence="2 3" key="1">
    <citation type="submission" date="2022-12" db="EMBL/GenBank/DDBJ databases">
        <title>Genomic features and morphological characterization of a novel Knufia sp. strain isolated from spacecraft assembly facility.</title>
        <authorList>
            <person name="Teixeira M."/>
            <person name="Chander A.M."/>
            <person name="Stajich J.E."/>
            <person name="Venkateswaran K."/>
        </authorList>
    </citation>
    <scope>NUCLEOTIDE SEQUENCE [LARGE SCALE GENOMIC DNA]</scope>
    <source>
        <strain evidence="2 3">FJI-L2-BK-P2</strain>
    </source>
</reference>
<name>A0AAN8EBA3_9EURO</name>
<accession>A0AAN8EBA3</accession>
<feature type="region of interest" description="Disordered" evidence="1">
    <location>
        <begin position="421"/>
        <end position="440"/>
    </location>
</feature>
<keyword evidence="3" id="KW-1185">Reference proteome</keyword>
<evidence type="ECO:0008006" key="4">
    <source>
        <dbReference type="Google" id="ProtNLM"/>
    </source>
</evidence>
<protein>
    <recommendedName>
        <fullName evidence="4">Transport protein particle subunit trs85-2</fullName>
    </recommendedName>
</protein>
<dbReference type="AlphaFoldDB" id="A0AAN8EBA3"/>
<evidence type="ECO:0000313" key="2">
    <source>
        <dbReference type="EMBL" id="KAK5951249.1"/>
    </source>
</evidence>
<dbReference type="GO" id="GO:1990072">
    <property type="term" value="C:TRAPPIII protein complex"/>
    <property type="evidence" value="ECO:0007669"/>
    <property type="project" value="TreeGrafter"/>
</dbReference>
<feature type="compositionally biased region" description="Polar residues" evidence="1">
    <location>
        <begin position="28"/>
        <end position="42"/>
    </location>
</feature>
<dbReference type="PANTHER" id="PTHR12975">
    <property type="entry name" value="TRANSPORT PROTEIN TRAPP"/>
    <property type="match status" value="1"/>
</dbReference>
<evidence type="ECO:0000313" key="3">
    <source>
        <dbReference type="Proteomes" id="UP001316803"/>
    </source>
</evidence>
<gene>
    <name evidence="2" type="ORF">OHC33_007667</name>
</gene>